<feature type="domain" description="Aminotransferase class I/classII large" evidence="6">
    <location>
        <begin position="6"/>
        <end position="352"/>
    </location>
</feature>
<evidence type="ECO:0000256" key="3">
    <source>
        <dbReference type="ARBA" id="ARBA00022576"/>
    </source>
</evidence>
<dbReference type="PANTHER" id="PTHR46383">
    <property type="entry name" value="ASPARTATE AMINOTRANSFERASE"/>
    <property type="match status" value="1"/>
</dbReference>
<gene>
    <name evidence="7" type="ORF">I5L79_00400</name>
</gene>
<evidence type="ECO:0000313" key="7">
    <source>
        <dbReference type="EMBL" id="MBG8551983.1"/>
    </source>
</evidence>
<proteinExistence type="inferred from homology"/>
<evidence type="ECO:0000256" key="2">
    <source>
        <dbReference type="ARBA" id="ARBA00007441"/>
    </source>
</evidence>
<organism evidence="7 8">
    <name type="scientific">Hymenobacter guriensis</name>
    <dbReference type="NCBI Taxonomy" id="2793065"/>
    <lineage>
        <taxon>Bacteria</taxon>
        <taxon>Pseudomonadati</taxon>
        <taxon>Bacteroidota</taxon>
        <taxon>Cytophagia</taxon>
        <taxon>Cytophagales</taxon>
        <taxon>Hymenobacteraceae</taxon>
        <taxon>Hymenobacter</taxon>
    </lineage>
</organism>
<dbReference type="Gene3D" id="3.90.1150.10">
    <property type="entry name" value="Aspartate Aminotransferase, domain 1"/>
    <property type="match status" value="1"/>
</dbReference>
<comment type="similarity">
    <text evidence="2">Belongs to the class-I pyridoxal-phosphate-dependent aminotransferase family.</text>
</comment>
<dbReference type="InterPro" id="IPR050596">
    <property type="entry name" value="AspAT/PAT-like"/>
</dbReference>
<dbReference type="InterPro" id="IPR015422">
    <property type="entry name" value="PyrdxlP-dep_Trfase_small"/>
</dbReference>
<dbReference type="Gene3D" id="3.40.640.10">
    <property type="entry name" value="Type I PLP-dependent aspartate aminotransferase-like (Major domain)"/>
    <property type="match status" value="1"/>
</dbReference>
<evidence type="ECO:0000256" key="4">
    <source>
        <dbReference type="ARBA" id="ARBA00022679"/>
    </source>
</evidence>
<protein>
    <submittedName>
        <fullName evidence="7">Aminotransferase class I/II-fold pyridoxal phosphate-dependent enzyme</fullName>
    </submittedName>
</protein>
<dbReference type="GO" id="GO:0008483">
    <property type="term" value="F:transaminase activity"/>
    <property type="evidence" value="ECO:0007669"/>
    <property type="project" value="UniProtKB-KW"/>
</dbReference>
<dbReference type="Pfam" id="PF00155">
    <property type="entry name" value="Aminotran_1_2"/>
    <property type="match status" value="1"/>
</dbReference>
<evidence type="ECO:0000256" key="1">
    <source>
        <dbReference type="ARBA" id="ARBA00001933"/>
    </source>
</evidence>
<reference evidence="7 8" key="1">
    <citation type="submission" date="2020-11" db="EMBL/GenBank/DDBJ databases">
        <title>Hymenobacter sp.</title>
        <authorList>
            <person name="Kim M.K."/>
        </authorList>
    </citation>
    <scope>NUCLEOTIDE SEQUENCE [LARGE SCALE GENOMIC DNA]</scope>
    <source>
        <strain evidence="7 8">BT594</strain>
    </source>
</reference>
<dbReference type="SUPFAM" id="SSF53383">
    <property type="entry name" value="PLP-dependent transferases"/>
    <property type="match status" value="1"/>
</dbReference>
<comment type="cofactor">
    <cofactor evidence="1">
        <name>pyridoxal 5'-phosphate</name>
        <dbReference type="ChEBI" id="CHEBI:597326"/>
    </cofactor>
</comment>
<dbReference type="InterPro" id="IPR015421">
    <property type="entry name" value="PyrdxlP-dep_Trfase_major"/>
</dbReference>
<dbReference type="InterPro" id="IPR004839">
    <property type="entry name" value="Aminotransferase_I/II_large"/>
</dbReference>
<dbReference type="InterPro" id="IPR015424">
    <property type="entry name" value="PyrdxlP-dep_Trfase"/>
</dbReference>
<evidence type="ECO:0000313" key="8">
    <source>
        <dbReference type="Proteomes" id="UP000601099"/>
    </source>
</evidence>
<keyword evidence="5" id="KW-0663">Pyridoxal phosphate</keyword>
<comment type="caution">
    <text evidence="7">The sequence shown here is derived from an EMBL/GenBank/DDBJ whole genome shotgun (WGS) entry which is preliminary data.</text>
</comment>
<dbReference type="PANTHER" id="PTHR46383:SF1">
    <property type="entry name" value="ASPARTATE AMINOTRANSFERASE"/>
    <property type="match status" value="1"/>
</dbReference>
<keyword evidence="8" id="KW-1185">Reference proteome</keyword>
<dbReference type="CDD" id="cd00609">
    <property type="entry name" value="AAT_like"/>
    <property type="match status" value="1"/>
</dbReference>
<dbReference type="RefSeq" id="WP_196953042.1">
    <property type="nucleotide sequence ID" value="NZ_JADWYK010000001.1"/>
</dbReference>
<evidence type="ECO:0000259" key="6">
    <source>
        <dbReference type="Pfam" id="PF00155"/>
    </source>
</evidence>
<keyword evidence="3 7" id="KW-0032">Aminotransferase</keyword>
<sequence>MNSPSLISLASGYVSFPTPAVVVRQLQETLAQPLTFASPVAGLPELRMALAGRYPNVTPEQVLVTPGAKAALYTLLRTVLQPGDEVLLPTPSWFGFDELVRQAGGTLRLLPLSPENNYALEPAAVAQALTPRTRVFLFSNPNNPTGRIYSAPELETVLDVLATRPDVLVVSDEIYERISFGTPVPSLLDFPDRAERHVLVHGFSKSLGLVGWGVGYLIAPPALTAACTHWQHMTAGAVAVPSQLAALAATEAADAIAAELVGELAPRRCQLLSGLTNLGLPCAFTEGTYYAFPDLRAYLDPTLPRVEAAASLVKQLRDGGVEVVDGATCHAPGYARLSCAVPEPELVTALNRLSQVLATLRPE</sequence>
<name>A0ABS0KXB5_9BACT</name>
<dbReference type="Proteomes" id="UP000601099">
    <property type="component" value="Unassembled WGS sequence"/>
</dbReference>
<evidence type="ECO:0000256" key="5">
    <source>
        <dbReference type="ARBA" id="ARBA00022898"/>
    </source>
</evidence>
<dbReference type="EMBL" id="JADWYK010000001">
    <property type="protein sequence ID" value="MBG8551983.1"/>
    <property type="molecule type" value="Genomic_DNA"/>
</dbReference>
<accession>A0ABS0KXB5</accession>
<keyword evidence="4" id="KW-0808">Transferase</keyword>